<dbReference type="STRING" id="1841610.A6X21_07960"/>
<dbReference type="Gene3D" id="2.60.120.620">
    <property type="entry name" value="q2cbj1_9rhob like domain"/>
    <property type="match status" value="1"/>
</dbReference>
<dbReference type="SUPFAM" id="SSF51197">
    <property type="entry name" value="Clavaminate synthase-like"/>
    <property type="match status" value="1"/>
</dbReference>
<dbReference type="InterPro" id="IPR008775">
    <property type="entry name" value="Phytyl_CoA_dOase-like"/>
</dbReference>
<organism evidence="3 4">
    <name type="scientific">Planctopirus hydrillae</name>
    <dbReference type="NCBI Taxonomy" id="1841610"/>
    <lineage>
        <taxon>Bacteria</taxon>
        <taxon>Pseudomonadati</taxon>
        <taxon>Planctomycetota</taxon>
        <taxon>Planctomycetia</taxon>
        <taxon>Planctomycetales</taxon>
        <taxon>Planctomycetaceae</taxon>
        <taxon>Planctopirus</taxon>
    </lineage>
</organism>
<sequence>MLKDQFQAVPDSSQLQQIERDLRFYPTTNANPQVLSQEQVEQFNRDGYIKDLTIFSPSEIASIRKQFDELLTRTLATGADSYSISSAHLKYGFCWDLLTNSRIVAIVKDLLGENVVAWGSHFFCKMPGDGKAVAWHQDASYWPLSPSRNVTAWLAIDDADIENGCMRFIAGSHQHGHMTFRESNPAEHNVLNQTIENPWQFGHEVIDALAAGQISIHSDLLLHGSEANNSSRRRCGLTLRYAAAEVRAALDWNQKGVIVSGSDPSGHWANRPRPTRDLPE</sequence>
<dbReference type="Proteomes" id="UP000094828">
    <property type="component" value="Unassembled WGS sequence"/>
</dbReference>
<keyword evidence="4" id="KW-1185">Reference proteome</keyword>
<gene>
    <name evidence="3" type="ORF">A6X21_07960</name>
</gene>
<dbReference type="OrthoDB" id="9814777at2"/>
<dbReference type="GO" id="GO:0005506">
    <property type="term" value="F:iron ion binding"/>
    <property type="evidence" value="ECO:0007669"/>
    <property type="project" value="UniProtKB-ARBA"/>
</dbReference>
<evidence type="ECO:0000256" key="1">
    <source>
        <dbReference type="ARBA" id="ARBA00001954"/>
    </source>
</evidence>
<dbReference type="AlphaFoldDB" id="A0A1C3E8V8"/>
<dbReference type="PANTHER" id="PTHR20883:SF48">
    <property type="entry name" value="ECTOINE DIOXYGENASE"/>
    <property type="match status" value="1"/>
</dbReference>
<evidence type="ECO:0000313" key="4">
    <source>
        <dbReference type="Proteomes" id="UP000094828"/>
    </source>
</evidence>
<feature type="region of interest" description="Disordered" evidence="2">
    <location>
        <begin position="261"/>
        <end position="280"/>
    </location>
</feature>
<name>A0A1C3E8V8_9PLAN</name>
<dbReference type="Pfam" id="PF05721">
    <property type="entry name" value="PhyH"/>
    <property type="match status" value="1"/>
</dbReference>
<proteinExistence type="predicted"/>
<evidence type="ECO:0000313" key="3">
    <source>
        <dbReference type="EMBL" id="ODA29672.1"/>
    </source>
</evidence>
<evidence type="ECO:0000256" key="2">
    <source>
        <dbReference type="SAM" id="MobiDB-lite"/>
    </source>
</evidence>
<comment type="cofactor">
    <cofactor evidence="1">
        <name>Fe(2+)</name>
        <dbReference type="ChEBI" id="CHEBI:29033"/>
    </cofactor>
</comment>
<dbReference type="PANTHER" id="PTHR20883">
    <property type="entry name" value="PHYTANOYL-COA DIOXYGENASE DOMAIN CONTAINING 1"/>
    <property type="match status" value="1"/>
</dbReference>
<comment type="caution">
    <text evidence="3">The sequence shown here is derived from an EMBL/GenBank/DDBJ whole genome shotgun (WGS) entry which is preliminary data.</text>
</comment>
<protein>
    <submittedName>
        <fullName evidence="3">Syringomycin biosynthesis enzyme</fullName>
    </submittedName>
</protein>
<reference evidence="3 4" key="1">
    <citation type="submission" date="2016-05" db="EMBL/GenBank/DDBJ databases">
        <title>Genomic and physiological characterization of Planctopirus sp. isolated from fresh water lake.</title>
        <authorList>
            <person name="Subhash Y."/>
            <person name="Ramana C."/>
        </authorList>
    </citation>
    <scope>NUCLEOTIDE SEQUENCE [LARGE SCALE GENOMIC DNA]</scope>
    <source>
        <strain evidence="3 4">JC280</strain>
    </source>
</reference>
<dbReference type="RefSeq" id="WP_068849579.1">
    <property type="nucleotide sequence ID" value="NZ_LYDR01000127.1"/>
</dbReference>
<accession>A0A1C3E8V8</accession>
<dbReference type="EMBL" id="LYDR01000127">
    <property type="protein sequence ID" value="ODA29672.1"/>
    <property type="molecule type" value="Genomic_DNA"/>
</dbReference>
<dbReference type="GO" id="GO:0016706">
    <property type="term" value="F:2-oxoglutarate-dependent dioxygenase activity"/>
    <property type="evidence" value="ECO:0007669"/>
    <property type="project" value="UniProtKB-ARBA"/>
</dbReference>